<dbReference type="InterPro" id="IPR004358">
    <property type="entry name" value="Sig_transdc_His_kin-like_C"/>
</dbReference>
<dbReference type="PRINTS" id="PR00344">
    <property type="entry name" value="BCTRLSENSOR"/>
</dbReference>
<dbReference type="FunFam" id="3.30.565.10:FF:000010">
    <property type="entry name" value="Sensor histidine kinase RcsC"/>
    <property type="match status" value="1"/>
</dbReference>
<dbReference type="Pfam" id="PF02518">
    <property type="entry name" value="HATPase_c"/>
    <property type="match status" value="1"/>
</dbReference>
<keyword evidence="8" id="KW-0547">Nucleotide-binding</keyword>
<evidence type="ECO:0000256" key="3">
    <source>
        <dbReference type="ARBA" id="ARBA00012438"/>
    </source>
</evidence>
<reference evidence="18 19" key="1">
    <citation type="submission" date="2019-05" db="EMBL/GenBank/DDBJ databases">
        <authorList>
            <person name="Qu J.-H."/>
        </authorList>
    </citation>
    <scope>NUCLEOTIDE SEQUENCE [LARGE SCALE GENOMIC DNA]</scope>
    <source>
        <strain evidence="18 19">T17</strain>
    </source>
</reference>
<dbReference type="CDD" id="cd16922">
    <property type="entry name" value="HATPase_EvgS-ArcB-TorS-like"/>
    <property type="match status" value="1"/>
</dbReference>
<feature type="domain" description="Histidine kinase" evidence="16">
    <location>
        <begin position="963"/>
        <end position="1185"/>
    </location>
</feature>
<dbReference type="SMART" id="SM00387">
    <property type="entry name" value="HATPase_c"/>
    <property type="match status" value="1"/>
</dbReference>
<dbReference type="EC" id="2.7.13.3" evidence="3"/>
<comment type="catalytic activity">
    <reaction evidence="1">
        <text>ATP + protein L-histidine = ADP + protein N-phospho-L-histidine.</text>
        <dbReference type="EC" id="2.7.13.3"/>
    </reaction>
</comment>
<dbReference type="OrthoDB" id="9809670at2"/>
<proteinExistence type="predicted"/>
<organism evidence="18 19">
    <name type="scientific">Dyadobacter luticola</name>
    <dbReference type="NCBI Taxonomy" id="1979387"/>
    <lineage>
        <taxon>Bacteria</taxon>
        <taxon>Pseudomonadati</taxon>
        <taxon>Bacteroidota</taxon>
        <taxon>Cytophagia</taxon>
        <taxon>Cytophagales</taxon>
        <taxon>Spirosomataceae</taxon>
        <taxon>Dyadobacter</taxon>
    </lineage>
</organism>
<dbReference type="Gene3D" id="2.60.40.10">
    <property type="entry name" value="Immunoglobulins"/>
    <property type="match status" value="1"/>
</dbReference>
<dbReference type="FunFam" id="1.10.287.130:FF:000003">
    <property type="entry name" value="Histidine kinase"/>
    <property type="match status" value="1"/>
</dbReference>
<dbReference type="Pfam" id="PF07494">
    <property type="entry name" value="Reg_prop"/>
    <property type="match status" value="11"/>
</dbReference>
<dbReference type="Pfam" id="PF07495">
    <property type="entry name" value="Y_Y_Y"/>
    <property type="match status" value="1"/>
</dbReference>
<evidence type="ECO:0000313" key="18">
    <source>
        <dbReference type="EMBL" id="TLV02186.1"/>
    </source>
</evidence>
<feature type="modified residue" description="4-aspartylphosphate" evidence="14">
    <location>
        <position position="1255"/>
    </location>
</feature>
<evidence type="ECO:0000256" key="12">
    <source>
        <dbReference type="ARBA" id="ARBA00023012"/>
    </source>
</evidence>
<keyword evidence="15" id="KW-0175">Coiled coil</keyword>
<dbReference type="PROSITE" id="PS50109">
    <property type="entry name" value="HIS_KIN"/>
    <property type="match status" value="1"/>
</dbReference>
<evidence type="ECO:0000313" key="19">
    <source>
        <dbReference type="Proteomes" id="UP000306402"/>
    </source>
</evidence>
<dbReference type="Proteomes" id="UP000306402">
    <property type="component" value="Unassembled WGS sequence"/>
</dbReference>
<dbReference type="CDD" id="cd00146">
    <property type="entry name" value="PKD"/>
    <property type="match status" value="1"/>
</dbReference>
<dbReference type="PROSITE" id="PS50110">
    <property type="entry name" value="RESPONSE_REGULATORY"/>
    <property type="match status" value="2"/>
</dbReference>
<protein>
    <recommendedName>
        <fullName evidence="3">histidine kinase</fullName>
        <ecNumber evidence="3">2.7.13.3</ecNumber>
    </recommendedName>
</protein>
<evidence type="ECO:0000256" key="9">
    <source>
        <dbReference type="ARBA" id="ARBA00022777"/>
    </source>
</evidence>
<feature type="modified residue" description="4-aspartylphosphate" evidence="14">
    <location>
        <position position="1396"/>
    </location>
</feature>
<dbReference type="InterPro" id="IPR036890">
    <property type="entry name" value="HATPase_C_sf"/>
</dbReference>
<dbReference type="SUPFAM" id="SSF55874">
    <property type="entry name" value="ATPase domain of HSP90 chaperone/DNA topoisomerase II/histidine kinase"/>
    <property type="match status" value="1"/>
</dbReference>
<evidence type="ECO:0000256" key="2">
    <source>
        <dbReference type="ARBA" id="ARBA00004651"/>
    </source>
</evidence>
<dbReference type="Gene3D" id="2.130.10.10">
    <property type="entry name" value="YVTN repeat-like/Quinoprotein amine dehydrogenase"/>
    <property type="match status" value="2"/>
</dbReference>
<dbReference type="CDD" id="cd17546">
    <property type="entry name" value="REC_hyHK_CKI1_RcsC-like"/>
    <property type="match status" value="2"/>
</dbReference>
<feature type="domain" description="Response regulatory" evidence="17">
    <location>
        <begin position="1347"/>
        <end position="1462"/>
    </location>
</feature>
<keyword evidence="5 14" id="KW-0597">Phosphoprotein</keyword>
<dbReference type="EMBL" id="VCEJ01000002">
    <property type="protein sequence ID" value="TLV02186.1"/>
    <property type="molecule type" value="Genomic_DNA"/>
</dbReference>
<dbReference type="Pfam" id="PF00512">
    <property type="entry name" value="HisKA"/>
    <property type="match status" value="1"/>
</dbReference>
<keyword evidence="19" id="KW-1185">Reference proteome</keyword>
<name>A0A5R9L0V8_9BACT</name>
<dbReference type="InterPro" id="IPR036097">
    <property type="entry name" value="HisK_dim/P_sf"/>
</dbReference>
<evidence type="ECO:0000259" key="16">
    <source>
        <dbReference type="PROSITE" id="PS50109"/>
    </source>
</evidence>
<keyword evidence="13" id="KW-0472">Membrane</keyword>
<evidence type="ECO:0000256" key="13">
    <source>
        <dbReference type="ARBA" id="ARBA00023136"/>
    </source>
</evidence>
<dbReference type="GO" id="GO:0005886">
    <property type="term" value="C:plasma membrane"/>
    <property type="evidence" value="ECO:0007669"/>
    <property type="project" value="UniProtKB-SubCell"/>
</dbReference>
<evidence type="ECO:0000256" key="11">
    <source>
        <dbReference type="ARBA" id="ARBA00022989"/>
    </source>
</evidence>
<dbReference type="Gene3D" id="3.40.50.2300">
    <property type="match status" value="2"/>
</dbReference>
<keyword evidence="9" id="KW-0418">Kinase</keyword>
<gene>
    <name evidence="18" type="ORF">FEN17_00665</name>
</gene>
<dbReference type="Gene3D" id="1.10.287.130">
    <property type="match status" value="1"/>
</dbReference>
<evidence type="ECO:0000256" key="5">
    <source>
        <dbReference type="ARBA" id="ARBA00022553"/>
    </source>
</evidence>
<dbReference type="SMART" id="SM00448">
    <property type="entry name" value="REC"/>
    <property type="match status" value="2"/>
</dbReference>
<dbReference type="Gene3D" id="3.30.565.10">
    <property type="entry name" value="Histidine kinase-like ATPase, C-terminal domain"/>
    <property type="match status" value="1"/>
</dbReference>
<dbReference type="SUPFAM" id="SSF63829">
    <property type="entry name" value="Calcium-dependent phosphotriesterase"/>
    <property type="match status" value="3"/>
</dbReference>
<dbReference type="PANTHER" id="PTHR45339">
    <property type="entry name" value="HYBRID SIGNAL TRANSDUCTION HISTIDINE KINASE J"/>
    <property type="match status" value="1"/>
</dbReference>
<dbReference type="Pfam" id="PF00072">
    <property type="entry name" value="Response_reg"/>
    <property type="match status" value="2"/>
</dbReference>
<sequence>MAERRQLVWQAADQIFDKTGKRNTGSRFDSGLPVFVNLSRGKAGGICVNALYFELILTQRRPTLAPHLRIEYCWQRSLATLFRFAAFLLPALASAQGPVFEQFTTNQGLSQNHISSILMDKKGFMWFGSEDGLNRFDGYTFQHYKHEKADRHSIDDSYILDILESKDGELWIATSSGLNKFNRDLDRFEHYFDNVPKHSVNDIFQDSKGRIWLGTSQGLMLFDPQKKLLRKYLRVDEHRQFKTPANISTVAEDANGSLWVGTETGLYNFDPQTNKYKGYFKNNEENGLKSNWIKALYKDKKGNIWIGTYGGGLSMHIKGTDSFRTFMHDSENPASISHNDILTITENRDGRLWIGTENGGISIYNQSTDQFSTIRHIEDNTNSIGDNSIYSIYRDKTDNLWIGTYAGGVNLMPRFGKKFTTYRKVDQADNSLNNNLILSICGDADNNRVWIGTDGGGINVFDRKTKKFSAIRHDKANVNSPSSDYILSVIKISDTVLGLAYHVGGFDIYDTQTGKFTHFMPKEEDTNSLAVSDVNNMFRDRDGGIWLGLWKGGLDFYNPVSNKFTHYRNDPQNPTSISGDIVTKIFQDKAGRIWVGTFDGLNLLAGDRKHFKRYQNQETDKSSISSDKIQTIQEADDGNLWIGTLGGGLNYFDTKKQTFTAFTEKDGLPSNVIHSIVKDKKNRLWLSTNNGISEFDPEKGVFRNFGVADGLQGSEFKSNSFYQAPDGEIFFGGVKGFSTFYPEKLVYNSIVPPVYLTNFQVFNKPVSIGEESPLKRHINAAKEINLSYNQSVISFEFAALNYVMPEKNQYAYQLKGFDKDWIYSGTTRRATYTNLDPGTYTFQVKAANNDGLWNDEGMSILVHISPPFWQSFWFRVFGILLVLGLIYTVYRIRINVVESQQRLLEIQVQERTGEVITQKQELSAQSQRLLELNHQLQVQNEQEQLARKEAEKANLAKSVFLATMSHEIRTPMNGVIGMAMLLSQTKMTPEQAEYTDTIINSGDSLLTVINDILDFSKIESGNMELEMISFDLRDCIEGVLDLFSSKAATIGLDLVYEIDPQVPSQIIGDSQRLRQILINLVGNAVKFTQQGEIVIRVQLLRLIDDQEVELRFSIQDTGIGIPANKLDKLFVAFSQVDSSHTRKYGGTGLGLIISQRLVKLMGGDIGVESAVNQGTCFDFTIVAGLGNLPTRQYVVFNSTGNEGKSILLVDDNHTNLRILQAQMEQWKLSPTLASSADQALQILDKDSTFDLIITDQQMPVMDGIDLSLRIRQKYPTIPIFLLSSVGDDQGRSNKDLFAAILTKPVRYNHLGKLIQMQLKLQRETAMPVPEPVTAKLSDTFAATNPLSILIAEDNPVNEKLFVSILRKLGYDPVVTHNGQEALDEAIGKYYEVIFMDVQMPEMDGLEATSRIRLEDIEQPYIIAMTANAMQEDREICLKAGMDDYLSKPIRVDAIKAALEKAYGIRNGKEV</sequence>
<dbReference type="CDD" id="cd00082">
    <property type="entry name" value="HisKA"/>
    <property type="match status" value="1"/>
</dbReference>
<dbReference type="InterPro" id="IPR011006">
    <property type="entry name" value="CheY-like_superfamily"/>
</dbReference>
<evidence type="ECO:0000256" key="15">
    <source>
        <dbReference type="SAM" id="Coils"/>
    </source>
</evidence>
<comment type="subcellular location">
    <subcellularLocation>
        <location evidence="2">Cell membrane</location>
        <topology evidence="2">Multi-pass membrane protein</topology>
    </subcellularLocation>
</comment>
<dbReference type="SUPFAM" id="SSF47384">
    <property type="entry name" value="Homodimeric domain of signal transducing histidine kinase"/>
    <property type="match status" value="1"/>
</dbReference>
<feature type="coiled-coil region" evidence="15">
    <location>
        <begin position="919"/>
        <end position="958"/>
    </location>
</feature>
<keyword evidence="6" id="KW-0808">Transferase</keyword>
<dbReference type="InterPro" id="IPR001789">
    <property type="entry name" value="Sig_transdc_resp-reg_receiver"/>
</dbReference>
<dbReference type="SUPFAM" id="SSF52172">
    <property type="entry name" value="CheY-like"/>
    <property type="match status" value="2"/>
</dbReference>
<dbReference type="InterPro" id="IPR005467">
    <property type="entry name" value="His_kinase_dom"/>
</dbReference>
<dbReference type="InterPro" id="IPR003594">
    <property type="entry name" value="HATPase_dom"/>
</dbReference>
<comment type="caution">
    <text evidence="18">The sequence shown here is derived from an EMBL/GenBank/DDBJ whole genome shotgun (WGS) entry which is preliminary data.</text>
</comment>
<dbReference type="InterPro" id="IPR011110">
    <property type="entry name" value="Reg_prop"/>
</dbReference>
<keyword evidence="4" id="KW-1003">Cell membrane</keyword>
<keyword evidence="7" id="KW-0812">Transmembrane</keyword>
<feature type="domain" description="Response regulatory" evidence="17">
    <location>
        <begin position="1205"/>
        <end position="1318"/>
    </location>
</feature>
<dbReference type="GO" id="GO:0000155">
    <property type="term" value="F:phosphorelay sensor kinase activity"/>
    <property type="evidence" value="ECO:0007669"/>
    <property type="project" value="InterPro"/>
</dbReference>
<keyword evidence="10" id="KW-0067">ATP-binding</keyword>
<dbReference type="InterPro" id="IPR013783">
    <property type="entry name" value="Ig-like_fold"/>
</dbReference>
<dbReference type="GO" id="GO:0005524">
    <property type="term" value="F:ATP binding"/>
    <property type="evidence" value="ECO:0007669"/>
    <property type="project" value="UniProtKB-KW"/>
</dbReference>
<evidence type="ECO:0000256" key="6">
    <source>
        <dbReference type="ARBA" id="ARBA00022679"/>
    </source>
</evidence>
<evidence type="ECO:0000256" key="10">
    <source>
        <dbReference type="ARBA" id="ARBA00022840"/>
    </source>
</evidence>
<dbReference type="FunFam" id="2.60.40.10:FF:000791">
    <property type="entry name" value="Two-component system sensor histidine kinase/response regulator"/>
    <property type="match status" value="1"/>
</dbReference>
<evidence type="ECO:0000256" key="8">
    <source>
        <dbReference type="ARBA" id="ARBA00022741"/>
    </source>
</evidence>
<evidence type="ECO:0000259" key="17">
    <source>
        <dbReference type="PROSITE" id="PS50110"/>
    </source>
</evidence>
<evidence type="ECO:0000256" key="7">
    <source>
        <dbReference type="ARBA" id="ARBA00022692"/>
    </source>
</evidence>
<keyword evidence="12" id="KW-0902">Two-component regulatory system</keyword>
<dbReference type="InterPro" id="IPR015943">
    <property type="entry name" value="WD40/YVTN_repeat-like_dom_sf"/>
</dbReference>
<dbReference type="PANTHER" id="PTHR45339:SF1">
    <property type="entry name" value="HYBRID SIGNAL TRANSDUCTION HISTIDINE KINASE J"/>
    <property type="match status" value="1"/>
</dbReference>
<dbReference type="InterPro" id="IPR003661">
    <property type="entry name" value="HisK_dim/P_dom"/>
</dbReference>
<evidence type="ECO:0000256" key="1">
    <source>
        <dbReference type="ARBA" id="ARBA00000085"/>
    </source>
</evidence>
<dbReference type="SMART" id="SM00388">
    <property type="entry name" value="HisKA"/>
    <property type="match status" value="1"/>
</dbReference>
<keyword evidence="11" id="KW-1133">Transmembrane helix</keyword>
<accession>A0A5R9L0V8</accession>
<evidence type="ECO:0000256" key="14">
    <source>
        <dbReference type="PROSITE-ProRule" id="PRU00169"/>
    </source>
</evidence>
<dbReference type="InterPro" id="IPR011123">
    <property type="entry name" value="Y_Y_Y"/>
</dbReference>
<evidence type="ECO:0000256" key="4">
    <source>
        <dbReference type="ARBA" id="ARBA00022475"/>
    </source>
</evidence>